<evidence type="ECO:0000256" key="3">
    <source>
        <dbReference type="ARBA" id="ARBA00022842"/>
    </source>
</evidence>
<dbReference type="SUPFAM" id="SSF56784">
    <property type="entry name" value="HAD-like"/>
    <property type="match status" value="1"/>
</dbReference>
<keyword evidence="3" id="KW-0460">Magnesium</keyword>
<keyword evidence="1" id="KW-0479">Metal-binding</keyword>
<comment type="caution">
    <text evidence="4">The sequence shown here is derived from an EMBL/GenBank/DDBJ whole genome shotgun (WGS) entry which is preliminary data.</text>
</comment>
<dbReference type="EMBL" id="RPOH01000010">
    <property type="protein sequence ID" value="RPH30247.1"/>
    <property type="molecule type" value="Genomic_DNA"/>
</dbReference>
<dbReference type="InterPro" id="IPR023214">
    <property type="entry name" value="HAD_sf"/>
</dbReference>
<sequence length="217" mass="24557">MHTSAAFFDVDETLITVKSMFDFYDFWCRENNEYDKLQRYMTDFRSAVKNGTPREQLNREYYRQFAGVNYKDLEEAGKNWFRGKKLDSELFISSAVAALKKHQANNMFIVFISGSMHPVLSPVANYLGVTDILCTPLELTGEGIITGEIGTPQTIGIGKKEALINFCSQKKISAADCYAYGDDLSDIPMLESVGYPVCVGKYTELARHAINQRWPVI</sequence>
<protein>
    <submittedName>
        <fullName evidence="4">HAD-IB family hydrolase</fullName>
    </submittedName>
</protein>
<dbReference type="InterPro" id="IPR036412">
    <property type="entry name" value="HAD-like_sf"/>
</dbReference>
<accession>A0A3N5DRQ5</accession>
<keyword evidence="5" id="KW-1185">Reference proteome</keyword>
<dbReference type="Proteomes" id="UP000268615">
    <property type="component" value="Unassembled WGS sequence"/>
</dbReference>
<name>A0A3N5DRQ5_9ENTR</name>
<dbReference type="Gene3D" id="3.40.50.1000">
    <property type="entry name" value="HAD superfamily/HAD-like"/>
    <property type="match status" value="1"/>
</dbReference>
<dbReference type="NCBIfam" id="TIGR01490">
    <property type="entry name" value="HAD-SF-IB-hyp1"/>
    <property type="match status" value="1"/>
</dbReference>
<dbReference type="OrthoDB" id="9784466at2"/>
<proteinExistence type="predicted"/>
<evidence type="ECO:0000313" key="5">
    <source>
        <dbReference type="Proteomes" id="UP000268615"/>
    </source>
</evidence>
<dbReference type="PANTHER" id="PTHR43344:SF13">
    <property type="entry name" value="PHOSPHATASE RV3661-RELATED"/>
    <property type="match status" value="1"/>
</dbReference>
<dbReference type="InterPro" id="IPR050582">
    <property type="entry name" value="HAD-like_SerB"/>
</dbReference>
<dbReference type="PANTHER" id="PTHR43344">
    <property type="entry name" value="PHOSPHOSERINE PHOSPHATASE"/>
    <property type="match status" value="1"/>
</dbReference>
<dbReference type="GO" id="GO:0016787">
    <property type="term" value="F:hydrolase activity"/>
    <property type="evidence" value="ECO:0007669"/>
    <property type="project" value="UniProtKB-KW"/>
</dbReference>
<reference evidence="4 5" key="1">
    <citation type="submission" date="2018-11" db="EMBL/GenBank/DDBJ databases">
        <title>Draft genome sequence of Buttiauxella warmboldiae CCUG 35512.</title>
        <authorList>
            <person name="Salva-Serra F."/>
            <person name="Marathe N."/>
            <person name="Moore E."/>
            <person name="Svensson L."/>
            <person name="Engstrom-Jakobsson H."/>
        </authorList>
    </citation>
    <scope>NUCLEOTIDE SEQUENCE [LARGE SCALE GENOMIC DNA]</scope>
    <source>
        <strain evidence="4 5">CCUG 35512</strain>
    </source>
</reference>
<dbReference type="Pfam" id="PF12710">
    <property type="entry name" value="HAD"/>
    <property type="match status" value="1"/>
</dbReference>
<evidence type="ECO:0000313" key="4">
    <source>
        <dbReference type="EMBL" id="RPH30247.1"/>
    </source>
</evidence>
<organism evidence="4 5">
    <name type="scientific">Buttiauxella warmboldiae</name>
    <dbReference type="NCBI Taxonomy" id="82993"/>
    <lineage>
        <taxon>Bacteria</taxon>
        <taxon>Pseudomonadati</taxon>
        <taxon>Pseudomonadota</taxon>
        <taxon>Gammaproteobacteria</taxon>
        <taxon>Enterobacterales</taxon>
        <taxon>Enterobacteriaceae</taxon>
        <taxon>Buttiauxella</taxon>
    </lineage>
</organism>
<dbReference type="RefSeq" id="WP_124022873.1">
    <property type="nucleotide sequence ID" value="NZ_RPOH01000010.1"/>
</dbReference>
<dbReference type="InterPro" id="IPR006385">
    <property type="entry name" value="HAD_hydro_SerB1"/>
</dbReference>
<keyword evidence="2 4" id="KW-0378">Hydrolase</keyword>
<dbReference type="Gene3D" id="1.20.1440.100">
    <property type="entry name" value="SG protein - dephosphorylation function"/>
    <property type="match status" value="1"/>
</dbReference>
<gene>
    <name evidence="4" type="ORF">EHN07_03860</name>
</gene>
<dbReference type="NCBIfam" id="TIGR01488">
    <property type="entry name" value="HAD-SF-IB"/>
    <property type="match status" value="1"/>
</dbReference>
<evidence type="ECO:0000256" key="2">
    <source>
        <dbReference type="ARBA" id="ARBA00022801"/>
    </source>
</evidence>
<dbReference type="GO" id="GO:0046872">
    <property type="term" value="F:metal ion binding"/>
    <property type="evidence" value="ECO:0007669"/>
    <property type="project" value="UniProtKB-KW"/>
</dbReference>
<evidence type="ECO:0000256" key="1">
    <source>
        <dbReference type="ARBA" id="ARBA00022723"/>
    </source>
</evidence>
<dbReference type="AlphaFoldDB" id="A0A3N5DRQ5"/>